<organism evidence="3">
    <name type="scientific">Aureococcus anophagefferens</name>
    <name type="common">Harmful bloom alga</name>
    <dbReference type="NCBI Taxonomy" id="44056"/>
    <lineage>
        <taxon>Eukaryota</taxon>
        <taxon>Sar</taxon>
        <taxon>Stramenopiles</taxon>
        <taxon>Ochrophyta</taxon>
        <taxon>Pelagophyceae</taxon>
        <taxon>Pelagomonadales</taxon>
        <taxon>Pelagomonadaceae</taxon>
        <taxon>Aureococcus</taxon>
    </lineage>
</organism>
<dbReference type="Proteomes" id="UP000002729">
    <property type="component" value="Unassembled WGS sequence"/>
</dbReference>
<feature type="compositionally biased region" description="Basic and acidic residues" evidence="1">
    <location>
        <begin position="30"/>
        <end position="71"/>
    </location>
</feature>
<reference evidence="2 3" key="1">
    <citation type="journal article" date="2011" name="Proc. Natl. Acad. Sci. U.S.A.">
        <title>Niche of harmful alga Aureococcus anophagefferens revealed through ecogenomics.</title>
        <authorList>
            <person name="Gobler C.J."/>
            <person name="Berry D.L."/>
            <person name="Dyhrman S.T."/>
            <person name="Wilhelm S.W."/>
            <person name="Salamov A."/>
            <person name="Lobanov A.V."/>
            <person name="Zhang Y."/>
            <person name="Collier J.L."/>
            <person name="Wurch L.L."/>
            <person name="Kustka A.B."/>
            <person name="Dill B.D."/>
            <person name="Shah M."/>
            <person name="VerBerkmoes N.C."/>
            <person name="Kuo A."/>
            <person name="Terry A."/>
            <person name="Pangilinan J."/>
            <person name="Lindquist E.A."/>
            <person name="Lucas S."/>
            <person name="Paulsen I.T."/>
            <person name="Hattenrath-Lehmann T.K."/>
            <person name="Talmage S.C."/>
            <person name="Walker E.A."/>
            <person name="Koch F."/>
            <person name="Burson A.M."/>
            <person name="Marcoval M.A."/>
            <person name="Tang Y.Z."/>
            <person name="Lecleir G.R."/>
            <person name="Coyne K.J."/>
            <person name="Berg G.M."/>
            <person name="Bertrand E.M."/>
            <person name="Saito M.A."/>
            <person name="Gladyshev V.N."/>
            <person name="Grigoriev I.V."/>
        </authorList>
    </citation>
    <scope>NUCLEOTIDE SEQUENCE [LARGE SCALE GENOMIC DNA]</scope>
    <source>
        <strain evidence="3">CCMP 1984</strain>
    </source>
</reference>
<sequence length="109" mass="12136">MAETKQASLQQTYARHMARRRSQPGGADAASERGYDPLDSAFREARLEGRRAARDHERGETTPRRKEKARSKLREILKEHLVVMHGHGLVFEHTFRAGPLGFGVAGSGA</sequence>
<feature type="region of interest" description="Disordered" evidence="1">
    <location>
        <begin position="1"/>
        <end position="71"/>
    </location>
</feature>
<dbReference type="EMBL" id="GL834134">
    <property type="protein sequence ID" value="EGB01823.1"/>
    <property type="molecule type" value="Genomic_DNA"/>
</dbReference>
<evidence type="ECO:0000256" key="1">
    <source>
        <dbReference type="SAM" id="MobiDB-lite"/>
    </source>
</evidence>
<dbReference type="KEGG" id="aaf:AURANDRAFT_69460"/>
<protein>
    <submittedName>
        <fullName evidence="2">Expressed protein</fullName>
    </submittedName>
</protein>
<dbReference type="GeneID" id="20227526"/>
<evidence type="ECO:0000313" key="3">
    <source>
        <dbReference type="Proteomes" id="UP000002729"/>
    </source>
</evidence>
<dbReference type="AlphaFoldDB" id="F0YST6"/>
<feature type="compositionally biased region" description="Polar residues" evidence="1">
    <location>
        <begin position="1"/>
        <end position="13"/>
    </location>
</feature>
<name>F0YST6_AURAN</name>
<gene>
    <name evidence="2" type="ORF">AURANDRAFT_69460</name>
</gene>
<keyword evidence="3" id="KW-1185">Reference proteome</keyword>
<accession>F0YST6</accession>
<dbReference type="InParanoid" id="F0YST6"/>
<feature type="non-terminal residue" evidence="2">
    <location>
        <position position="109"/>
    </location>
</feature>
<proteinExistence type="predicted"/>
<dbReference type="RefSeq" id="XP_009043478.1">
    <property type="nucleotide sequence ID" value="XM_009045230.1"/>
</dbReference>
<evidence type="ECO:0000313" key="2">
    <source>
        <dbReference type="EMBL" id="EGB01823.1"/>
    </source>
</evidence>